<evidence type="ECO:0000313" key="1">
    <source>
        <dbReference type="EMBL" id="KLU63754.1"/>
    </source>
</evidence>
<name>A0A0J1FJV7_9FIRM</name>
<sequence>MQELTFEIRNIIYENKFNGKTSIRAKCIS</sequence>
<accession>A0A0J1FJV7</accession>
<evidence type="ECO:0000313" key="2">
    <source>
        <dbReference type="Proteomes" id="UP000036356"/>
    </source>
</evidence>
<gene>
    <name evidence="1" type="ORF">DEAC_c43220</name>
</gene>
<dbReference type="EMBL" id="LDZY01000027">
    <property type="protein sequence ID" value="KLU63754.1"/>
    <property type="molecule type" value="Genomic_DNA"/>
</dbReference>
<organism evidence="1 2">
    <name type="scientific">Desulfosporosinus acididurans</name>
    <dbReference type="NCBI Taxonomy" id="476652"/>
    <lineage>
        <taxon>Bacteria</taxon>
        <taxon>Bacillati</taxon>
        <taxon>Bacillota</taxon>
        <taxon>Clostridia</taxon>
        <taxon>Eubacteriales</taxon>
        <taxon>Desulfitobacteriaceae</taxon>
        <taxon>Desulfosporosinus</taxon>
    </lineage>
</organism>
<dbReference type="AlphaFoldDB" id="A0A0J1FJV7"/>
<keyword evidence="2" id="KW-1185">Reference proteome</keyword>
<protein>
    <submittedName>
        <fullName evidence="1">Uncharacterized protein</fullName>
    </submittedName>
</protein>
<dbReference type="Proteomes" id="UP000036356">
    <property type="component" value="Unassembled WGS sequence"/>
</dbReference>
<proteinExistence type="predicted"/>
<reference evidence="1 2" key="1">
    <citation type="submission" date="2015-06" db="EMBL/GenBank/DDBJ databases">
        <title>Draft genome of the moderately acidophilic sulfate reducer Candidatus Desulfosporosinus acididurans strain M1.</title>
        <authorList>
            <person name="Poehlein A."/>
            <person name="Petzsch P."/>
            <person name="Johnson B.D."/>
            <person name="Schloemann M."/>
            <person name="Daniel R."/>
            <person name="Muehling M."/>
        </authorList>
    </citation>
    <scope>NUCLEOTIDE SEQUENCE [LARGE SCALE GENOMIC DNA]</scope>
    <source>
        <strain evidence="1 2">M1</strain>
    </source>
</reference>
<comment type="caution">
    <text evidence="1">The sequence shown here is derived from an EMBL/GenBank/DDBJ whole genome shotgun (WGS) entry which is preliminary data.</text>
</comment>